<dbReference type="AlphaFoldDB" id="A0A550J7C3"/>
<keyword evidence="2" id="KW-1185">Reference proteome</keyword>
<evidence type="ECO:0000313" key="2">
    <source>
        <dbReference type="Proteomes" id="UP000317155"/>
    </source>
</evidence>
<protein>
    <submittedName>
        <fullName evidence="1">Uncharacterized protein</fullName>
    </submittedName>
</protein>
<organism evidence="1 2">
    <name type="scientific">Trichloromonas acetexigens</name>
    <dbReference type="NCBI Taxonomy" id="38815"/>
    <lineage>
        <taxon>Bacteria</taxon>
        <taxon>Pseudomonadati</taxon>
        <taxon>Thermodesulfobacteriota</taxon>
        <taxon>Desulfuromonadia</taxon>
        <taxon>Desulfuromonadales</taxon>
        <taxon>Trichloromonadaceae</taxon>
        <taxon>Trichloromonas</taxon>
    </lineage>
</organism>
<dbReference type="RefSeq" id="WP_092054004.1">
    <property type="nucleotide sequence ID" value="NZ_FOJJ01000004.1"/>
</dbReference>
<name>A0A550J7C3_9BACT</name>
<reference evidence="1 2" key="1">
    <citation type="submission" date="2019-07" db="EMBL/GenBank/DDBJ databases">
        <title>Insights of Desulfuromonas acetexigens electromicrobiology.</title>
        <authorList>
            <person name="Katuri K."/>
            <person name="Sapireddy V."/>
            <person name="Shaw D.R."/>
            <person name="Saikaly P."/>
        </authorList>
    </citation>
    <scope>NUCLEOTIDE SEQUENCE [LARGE SCALE GENOMIC DNA]</scope>
    <source>
        <strain evidence="1 2">2873</strain>
    </source>
</reference>
<proteinExistence type="predicted"/>
<gene>
    <name evidence="1" type="ORF">FL622_14135</name>
</gene>
<evidence type="ECO:0000313" key="1">
    <source>
        <dbReference type="EMBL" id="TRO79116.1"/>
    </source>
</evidence>
<dbReference type="Proteomes" id="UP000317155">
    <property type="component" value="Unassembled WGS sequence"/>
</dbReference>
<comment type="caution">
    <text evidence="1">The sequence shown here is derived from an EMBL/GenBank/DDBJ whole genome shotgun (WGS) entry which is preliminary data.</text>
</comment>
<sequence length="143" mass="16564">MTDFIQNFSHGFRNLLSEGMMNCHLIAQAKAGKLTDDVIQNDVRVTDSVHESDRFDVRIVKCRTCGQTFAHCFKQYTSPAWEDDYWTFWIPIEEQEVATIKGSKSLLQLMGKMVHERPHICWHPDGHVFWAEEGLSVAVFVFQ</sequence>
<accession>A0A550J7C3</accession>
<dbReference type="EMBL" id="VJVV01000012">
    <property type="protein sequence ID" value="TRO79116.1"/>
    <property type="molecule type" value="Genomic_DNA"/>
</dbReference>